<reference evidence="2 3" key="1">
    <citation type="submission" date="2016-07" db="EMBL/GenBank/DDBJ databases">
        <title>Pervasive Adenine N6-methylation of Active Genes in Fungi.</title>
        <authorList>
            <consortium name="DOE Joint Genome Institute"/>
            <person name="Mondo S.J."/>
            <person name="Dannebaum R.O."/>
            <person name="Kuo R.C."/>
            <person name="Labutti K."/>
            <person name="Haridas S."/>
            <person name="Kuo A."/>
            <person name="Salamov A."/>
            <person name="Ahrendt S.R."/>
            <person name="Lipzen A."/>
            <person name="Sullivan W."/>
            <person name="Andreopoulos W.B."/>
            <person name="Clum A."/>
            <person name="Lindquist E."/>
            <person name="Daum C."/>
            <person name="Ramamoorthy G.K."/>
            <person name="Gryganskyi A."/>
            <person name="Culley D."/>
            <person name="Magnuson J.K."/>
            <person name="James T.Y."/>
            <person name="O'Malley M.A."/>
            <person name="Stajich J.E."/>
            <person name="Spatafora J.W."/>
            <person name="Visel A."/>
            <person name="Grigoriev I.V."/>
        </authorList>
    </citation>
    <scope>NUCLEOTIDE SEQUENCE [LARGE SCALE GENOMIC DNA]</scope>
    <source>
        <strain evidence="2 3">ATCC 12442</strain>
    </source>
</reference>
<protein>
    <submittedName>
        <fullName evidence="2">Uncharacterized protein</fullName>
    </submittedName>
</protein>
<keyword evidence="3" id="KW-1185">Reference proteome</keyword>
<feature type="compositionally biased region" description="Polar residues" evidence="1">
    <location>
        <begin position="167"/>
        <end position="183"/>
    </location>
</feature>
<dbReference type="RefSeq" id="XP_040742276.1">
    <property type="nucleotide sequence ID" value="XM_040883865.1"/>
</dbReference>
<sequence length="512" mass="55727">MSSEHIDQRTSASPAVASVAEDTAKSIPHSPAPDTTDTATTDTTQRNIVVPKTEGRSDDEEAYANSDDNADGSDHNSNHSRHASQEMSPELADDRSMPPYGVVEGVHGRSPGSERSASISVHQSETASGGSGGVNISDESRQHPTSRWRSESSSSLSQQAQFTFSSPMQTSVSLPHRTQPQDGHQQRKRYSTGGGGRYHYPSSYPNSGEQSGSGDMPSKYSGDHLRHPQHGSGHGNQAEEDIRMSESPPPHHQHSPNRGSFSDRRPSEDSTEVSFSEHSGNRPVPDPYYSPSQHHGQRSQHRHDGQARSQRPAVQVIPGIPAPDVSAVTMPINSIVMYHTSYNSGRGAVWRFFQVIEQRVSGNTDRAECMLCKKKMLGKSADMKKHIVHSCPSRHLIPEELEPVLEIVRGELENPKTRAKRSIPSGPGSGRSPNVGPQPAGKLQVSTSGLHSGAYSSHPHGGSVSAYDADPHRAKFAKYSRYSMHIFPPAFKRQHSKGNIQKAKKAPPFLNI</sequence>
<name>A0A1Y1W5K5_9FUNG</name>
<feature type="compositionally biased region" description="Polar residues" evidence="1">
    <location>
        <begin position="203"/>
        <end position="213"/>
    </location>
</feature>
<feature type="region of interest" description="Disordered" evidence="1">
    <location>
        <begin position="412"/>
        <end position="467"/>
    </location>
</feature>
<evidence type="ECO:0000256" key="1">
    <source>
        <dbReference type="SAM" id="MobiDB-lite"/>
    </source>
</evidence>
<feature type="compositionally biased region" description="Low complexity" evidence="1">
    <location>
        <begin position="422"/>
        <end position="437"/>
    </location>
</feature>
<dbReference type="Proteomes" id="UP000193922">
    <property type="component" value="Unassembled WGS sequence"/>
</dbReference>
<evidence type="ECO:0000313" key="2">
    <source>
        <dbReference type="EMBL" id="ORX68494.1"/>
    </source>
</evidence>
<evidence type="ECO:0000313" key="3">
    <source>
        <dbReference type="Proteomes" id="UP000193922"/>
    </source>
</evidence>
<feature type="compositionally biased region" description="Low complexity" evidence="1">
    <location>
        <begin position="32"/>
        <end position="44"/>
    </location>
</feature>
<accession>A0A1Y1W5K5</accession>
<proteinExistence type="predicted"/>
<gene>
    <name evidence="2" type="ORF">DL89DRAFT_178563</name>
</gene>
<dbReference type="EMBL" id="MCFD01000009">
    <property type="protein sequence ID" value="ORX68494.1"/>
    <property type="molecule type" value="Genomic_DNA"/>
</dbReference>
<dbReference type="AlphaFoldDB" id="A0A1Y1W5K5"/>
<dbReference type="GeneID" id="63800513"/>
<organism evidence="2 3">
    <name type="scientific">Linderina pennispora</name>
    <dbReference type="NCBI Taxonomy" id="61395"/>
    <lineage>
        <taxon>Eukaryota</taxon>
        <taxon>Fungi</taxon>
        <taxon>Fungi incertae sedis</taxon>
        <taxon>Zoopagomycota</taxon>
        <taxon>Kickxellomycotina</taxon>
        <taxon>Kickxellomycetes</taxon>
        <taxon>Kickxellales</taxon>
        <taxon>Kickxellaceae</taxon>
        <taxon>Linderina</taxon>
    </lineage>
</organism>
<feature type="compositionally biased region" description="Polar residues" evidence="1">
    <location>
        <begin position="113"/>
        <end position="128"/>
    </location>
</feature>
<dbReference type="OrthoDB" id="1621678at2759"/>
<feature type="region of interest" description="Disordered" evidence="1">
    <location>
        <begin position="1"/>
        <end position="312"/>
    </location>
</feature>
<feature type="region of interest" description="Disordered" evidence="1">
    <location>
        <begin position="493"/>
        <end position="512"/>
    </location>
</feature>
<comment type="caution">
    <text evidence="2">The sequence shown here is derived from an EMBL/GenBank/DDBJ whole genome shotgun (WGS) entry which is preliminary data.</text>
</comment>
<feature type="compositionally biased region" description="Low complexity" evidence="1">
    <location>
        <begin position="145"/>
        <end position="166"/>
    </location>
</feature>